<dbReference type="GO" id="GO:0008168">
    <property type="term" value="F:methyltransferase activity"/>
    <property type="evidence" value="ECO:0007669"/>
    <property type="project" value="UniProtKB-KW"/>
</dbReference>
<dbReference type="Gene3D" id="3.40.50.150">
    <property type="entry name" value="Vaccinia Virus protein VP39"/>
    <property type="match status" value="1"/>
</dbReference>
<accession>A0AAE3W8J0</accession>
<evidence type="ECO:0000313" key="1">
    <source>
        <dbReference type="EMBL" id="MDQ0370477.1"/>
    </source>
</evidence>
<proteinExistence type="predicted"/>
<organism evidence="1 2">
    <name type="scientific">Catenuloplanes indicus</name>
    <dbReference type="NCBI Taxonomy" id="137267"/>
    <lineage>
        <taxon>Bacteria</taxon>
        <taxon>Bacillati</taxon>
        <taxon>Actinomycetota</taxon>
        <taxon>Actinomycetes</taxon>
        <taxon>Micromonosporales</taxon>
        <taxon>Micromonosporaceae</taxon>
        <taxon>Catenuloplanes</taxon>
    </lineage>
</organism>
<keyword evidence="1" id="KW-0808">Transferase</keyword>
<reference evidence="1 2" key="1">
    <citation type="submission" date="2023-07" db="EMBL/GenBank/DDBJ databases">
        <title>Sequencing the genomes of 1000 actinobacteria strains.</title>
        <authorList>
            <person name="Klenk H.-P."/>
        </authorList>
    </citation>
    <scope>NUCLEOTIDE SEQUENCE [LARGE SCALE GENOMIC DNA]</scope>
    <source>
        <strain evidence="1 2">DSM 44709</strain>
    </source>
</reference>
<evidence type="ECO:0000313" key="2">
    <source>
        <dbReference type="Proteomes" id="UP001240236"/>
    </source>
</evidence>
<dbReference type="InterPro" id="IPR029063">
    <property type="entry name" value="SAM-dependent_MTases_sf"/>
</dbReference>
<dbReference type="CDD" id="cd02440">
    <property type="entry name" value="AdoMet_MTases"/>
    <property type="match status" value="1"/>
</dbReference>
<protein>
    <submittedName>
        <fullName evidence="1">SAM-dependent methyltransferase</fullName>
    </submittedName>
</protein>
<keyword evidence="2" id="KW-1185">Reference proteome</keyword>
<dbReference type="PIRSF" id="PIRSF017393">
    <property type="entry name" value="MTase_SAV2177"/>
    <property type="match status" value="1"/>
</dbReference>
<keyword evidence="1" id="KW-0489">Methyltransferase</keyword>
<dbReference type="InterPro" id="IPR006764">
    <property type="entry name" value="SAM_dep_MeTrfase_SAV2177_type"/>
</dbReference>
<dbReference type="Proteomes" id="UP001240236">
    <property type="component" value="Unassembled WGS sequence"/>
</dbReference>
<dbReference type="RefSeq" id="WP_307246472.1">
    <property type="nucleotide sequence ID" value="NZ_JAUSUZ010000001.1"/>
</dbReference>
<comment type="caution">
    <text evidence="1">The sequence shown here is derived from an EMBL/GenBank/DDBJ whole genome shotgun (WGS) entry which is preliminary data.</text>
</comment>
<sequence length="271" mass="29734">MSADNSEHAPPGVDTSTPHSARIYDWWLGGKDNFAVDRAVGQAFLNTIPTVRAMAKENRDFIHRVVEYLVRDQGVTQFLDVGTGIPTSPNLHEVAQAIDPRCRVVYVDNDPIVLVHARALLVSSPEGATEYIHADMRDAAGLLGDPALTRTLDLTKPVALTLIAVLMLIADADDPGHAVRQLMDALPPGSYVVITHPAYDFDPPAIEKLVAITEGQMTFVPRWRKDVEAYFAVPGWQMVEPGLVPVMAWHPPVEPEDPTAAYYWAGVARKN</sequence>
<gene>
    <name evidence="1" type="ORF">J2S42_007146</name>
</gene>
<name>A0AAE3W8J0_9ACTN</name>
<dbReference type="SUPFAM" id="SSF53335">
    <property type="entry name" value="S-adenosyl-L-methionine-dependent methyltransferases"/>
    <property type="match status" value="1"/>
</dbReference>
<dbReference type="AlphaFoldDB" id="A0AAE3W8J0"/>
<dbReference type="Pfam" id="PF04672">
    <property type="entry name" value="Methyltransf_19"/>
    <property type="match status" value="1"/>
</dbReference>
<dbReference type="EMBL" id="JAUSUZ010000001">
    <property type="protein sequence ID" value="MDQ0370477.1"/>
    <property type="molecule type" value="Genomic_DNA"/>
</dbReference>
<dbReference type="GO" id="GO:0032259">
    <property type="term" value="P:methylation"/>
    <property type="evidence" value="ECO:0007669"/>
    <property type="project" value="UniProtKB-KW"/>
</dbReference>